<dbReference type="Pfam" id="PF13577">
    <property type="entry name" value="SnoaL_4"/>
    <property type="match status" value="1"/>
</dbReference>
<dbReference type="SUPFAM" id="SSF54427">
    <property type="entry name" value="NTF2-like"/>
    <property type="match status" value="1"/>
</dbReference>
<evidence type="ECO:0000259" key="1">
    <source>
        <dbReference type="Pfam" id="PF13577"/>
    </source>
</evidence>
<dbReference type="OrthoDB" id="1492465at2"/>
<proteinExistence type="predicted"/>
<evidence type="ECO:0000313" key="3">
    <source>
        <dbReference type="Proteomes" id="UP000245711"/>
    </source>
</evidence>
<dbReference type="Gene3D" id="3.10.450.50">
    <property type="match status" value="1"/>
</dbReference>
<dbReference type="RefSeq" id="WP_109326966.1">
    <property type="nucleotide sequence ID" value="NZ_CP021354.1"/>
</dbReference>
<feature type="domain" description="SnoaL-like" evidence="1">
    <location>
        <begin position="15"/>
        <end position="136"/>
    </location>
</feature>
<name>A0A2S2BR05_9NOCA</name>
<dbReference type="InterPro" id="IPR037401">
    <property type="entry name" value="SnoaL-like"/>
</dbReference>
<dbReference type="EMBL" id="CP021354">
    <property type="protein sequence ID" value="AWK71060.1"/>
    <property type="molecule type" value="Genomic_DNA"/>
</dbReference>
<dbReference type="Proteomes" id="UP000245711">
    <property type="component" value="Chromosome"/>
</dbReference>
<sequence>MTTDDVARLQRDVRYLMDRGEILDCVARHSRGCDRHDSDLLCGTYHDDGIDEHGTSTNRGPDYANWANAAHAATSLAHTHNITTHTCEIDGDTAHCESYVLVGLLLNDGVTVQLLNGRYLDRLERRDGGWRIAVRRSTVEWSAKADASMLQSRFFTEKAFLRGTRAKDDLSYQRPLRIDTPAPARW</sequence>
<organism evidence="2 3">
    <name type="scientific">Rhodococcus oxybenzonivorans</name>
    <dbReference type="NCBI Taxonomy" id="1990687"/>
    <lineage>
        <taxon>Bacteria</taxon>
        <taxon>Bacillati</taxon>
        <taxon>Actinomycetota</taxon>
        <taxon>Actinomycetes</taxon>
        <taxon>Mycobacteriales</taxon>
        <taxon>Nocardiaceae</taxon>
        <taxon>Rhodococcus</taxon>
    </lineage>
</organism>
<dbReference type="KEGG" id="roz:CBI38_05230"/>
<dbReference type="InterPro" id="IPR032710">
    <property type="entry name" value="NTF2-like_dom_sf"/>
</dbReference>
<dbReference type="AlphaFoldDB" id="A0A2S2BR05"/>
<gene>
    <name evidence="2" type="ORF">CBI38_05230</name>
</gene>
<reference evidence="2 3" key="1">
    <citation type="submission" date="2017-05" db="EMBL/GenBank/DDBJ databases">
        <title>Isolation of Rhodococcus sp. S2-17 biodegrading of BP-3.</title>
        <authorList>
            <person name="Lee Y."/>
            <person name="Kim K.H."/>
            <person name="Chun B.H."/>
            <person name="Jung H.S."/>
            <person name="Jeon C.O."/>
        </authorList>
    </citation>
    <scope>NUCLEOTIDE SEQUENCE [LARGE SCALE GENOMIC DNA]</scope>
    <source>
        <strain evidence="2 3">S2-17</strain>
    </source>
</reference>
<accession>A0A2S2BR05</accession>
<protein>
    <recommendedName>
        <fullName evidence="1">SnoaL-like domain-containing protein</fullName>
    </recommendedName>
</protein>
<keyword evidence="3" id="KW-1185">Reference proteome</keyword>
<evidence type="ECO:0000313" key="2">
    <source>
        <dbReference type="EMBL" id="AWK71060.1"/>
    </source>
</evidence>